<dbReference type="InterPro" id="IPR005467">
    <property type="entry name" value="His_kinase_dom"/>
</dbReference>
<dbReference type="EC" id="2.7.13.3" evidence="2"/>
<dbReference type="PRINTS" id="PR00344">
    <property type="entry name" value="BCTRLSENSOR"/>
</dbReference>
<dbReference type="InterPro" id="IPR001610">
    <property type="entry name" value="PAC"/>
</dbReference>
<name>I3R4B7_HALMT</name>
<evidence type="ECO:0000259" key="7">
    <source>
        <dbReference type="PROSITE" id="PS50109"/>
    </source>
</evidence>
<dbReference type="Gene3D" id="3.40.50.2300">
    <property type="match status" value="1"/>
</dbReference>
<reference evidence="12 17" key="4">
    <citation type="submission" date="2014-04" db="EMBL/GenBank/DDBJ databases">
        <title>Transcriptional profiles of Haloferax mediterranei on the basis of nitrogen availability.</title>
        <authorList>
            <person name="Bautista V."/>
        </authorList>
    </citation>
    <scope>NUCLEOTIDE SEQUENCE [LARGE SCALE GENOMIC DNA]</scope>
    <source>
        <strain evidence="12">ATCC 33500</strain>
        <strain evidence="17">ATCC 33500 / DSM 1411 / JCM 8866 / NBRC 14739 / NCIMB 2177 / R-4</strain>
    </source>
</reference>
<feature type="domain" description="PAS" evidence="9">
    <location>
        <begin position="140"/>
        <end position="215"/>
    </location>
</feature>
<evidence type="ECO:0000259" key="8">
    <source>
        <dbReference type="PROSITE" id="PS50110"/>
    </source>
</evidence>
<dbReference type="CDD" id="cd00082">
    <property type="entry name" value="HisKA"/>
    <property type="match status" value="1"/>
</dbReference>
<keyword evidence="16" id="KW-1185">Reference proteome</keyword>
<gene>
    <name evidence="11" type="primary">htlD</name>
    <name evidence="11" type="ordered locus">HFX_1367</name>
    <name evidence="12" type="ORF">BM92_02340</name>
    <name evidence="13" type="ORF">C439_03663</name>
    <name evidence="14" type="ORF">E6P09_09860</name>
</gene>
<dbReference type="Pfam" id="PF02518">
    <property type="entry name" value="HATPase_c"/>
    <property type="match status" value="1"/>
</dbReference>
<dbReference type="PROSITE" id="PS50113">
    <property type="entry name" value="PAC"/>
    <property type="match status" value="1"/>
</dbReference>
<dbReference type="Pfam" id="PF08447">
    <property type="entry name" value="PAS_3"/>
    <property type="match status" value="1"/>
</dbReference>
<protein>
    <recommendedName>
        <fullName evidence="2">histidine kinase</fullName>
        <ecNumber evidence="2">2.7.13.3</ecNumber>
    </recommendedName>
</protein>
<evidence type="ECO:0000259" key="10">
    <source>
        <dbReference type="PROSITE" id="PS50113"/>
    </source>
</evidence>
<feature type="modified residue" description="4-aspartylphosphate" evidence="6">
    <location>
        <position position="61"/>
    </location>
</feature>
<dbReference type="PANTHER" id="PTHR43304:SF1">
    <property type="entry name" value="PAC DOMAIN-CONTAINING PROTEIN"/>
    <property type="match status" value="1"/>
</dbReference>
<dbReference type="InterPro" id="IPR003661">
    <property type="entry name" value="HisK_dim/P_dom"/>
</dbReference>
<dbReference type="InterPro" id="IPR001789">
    <property type="entry name" value="Sig_transdc_resp-reg_receiver"/>
</dbReference>
<reference evidence="13 16" key="3">
    <citation type="journal article" date="2014" name="PLoS Genet.">
        <title>Phylogenetically driven sequencing of extremely halophilic archaea reveals strategies for static and dynamic osmo-response.</title>
        <authorList>
            <person name="Becker E.A."/>
            <person name="Seitzer P.M."/>
            <person name="Tritt A."/>
            <person name="Larsen D."/>
            <person name="Krusor M."/>
            <person name="Yao A.I."/>
            <person name="Wu D."/>
            <person name="Madern D."/>
            <person name="Eisen J.A."/>
            <person name="Darling A.E."/>
            <person name="Facciotti M.T."/>
        </authorList>
    </citation>
    <scope>NUCLEOTIDE SEQUENCE [LARGE SCALE GENOMIC DNA]</scope>
    <source>
        <strain evidence="13">ATCC 33500</strain>
        <strain evidence="16">ATCC 33500 / DSM 1411 / JCM 8866 / NBRC 14739 / NCIMB 2177 / R-4</strain>
    </source>
</reference>
<dbReference type="SUPFAM" id="SSF47384">
    <property type="entry name" value="Homodimeric domain of signal transducing histidine kinase"/>
    <property type="match status" value="1"/>
</dbReference>
<evidence type="ECO:0000256" key="2">
    <source>
        <dbReference type="ARBA" id="ARBA00012438"/>
    </source>
</evidence>
<proteinExistence type="predicted"/>
<dbReference type="eggNOG" id="arCOG02333">
    <property type="taxonomic scope" value="Archaea"/>
</dbReference>
<keyword evidence="4" id="KW-0808">Transferase</keyword>
<dbReference type="Pfam" id="PF00512">
    <property type="entry name" value="HisKA"/>
    <property type="match status" value="1"/>
</dbReference>
<dbReference type="Gene3D" id="3.30.565.10">
    <property type="entry name" value="Histidine kinase-like ATPase, C-terminal domain"/>
    <property type="match status" value="1"/>
</dbReference>
<dbReference type="Gene3D" id="3.30.450.20">
    <property type="entry name" value="PAS domain"/>
    <property type="match status" value="2"/>
</dbReference>
<dbReference type="OrthoDB" id="8127at2157"/>
<dbReference type="eggNOG" id="arCOG02387">
    <property type="taxonomic scope" value="Archaea"/>
</dbReference>
<dbReference type="AlphaFoldDB" id="I3R4B7"/>
<dbReference type="HOGENOM" id="CLU_000445_114_58_2"/>
<dbReference type="SUPFAM" id="SSF52172">
    <property type="entry name" value="CheY-like"/>
    <property type="match status" value="1"/>
</dbReference>
<evidence type="ECO:0000259" key="9">
    <source>
        <dbReference type="PROSITE" id="PS50112"/>
    </source>
</evidence>
<dbReference type="PROSITE" id="PS50109">
    <property type="entry name" value="HIS_KIN"/>
    <property type="match status" value="1"/>
</dbReference>
<dbReference type="Proteomes" id="UP000006469">
    <property type="component" value="Chromosome"/>
</dbReference>
<dbReference type="InterPro" id="IPR011006">
    <property type="entry name" value="CheY-like_superfamily"/>
</dbReference>
<evidence type="ECO:0000313" key="13">
    <source>
        <dbReference type="EMBL" id="EMA04024.1"/>
    </source>
</evidence>
<reference evidence="11" key="1">
    <citation type="journal article" date="2012" name="Appl. Environ. Microbiol.">
        <title>Identification of the haloarchaeal phasin (PhaP) that functions in polyhydroxyalkanoate accumulation and granule formation in Haloferax mediterranei.</title>
        <authorList>
            <person name="Cai S."/>
            <person name="Cai L."/>
            <person name="Liu H."/>
            <person name="Liu X."/>
            <person name="Han J."/>
            <person name="Zhou J."/>
            <person name="Xiang H."/>
        </authorList>
    </citation>
    <scope>NUCLEOTIDE SEQUENCE</scope>
    <source>
        <strain evidence="11">CGMCC 1.2087</strain>
    </source>
</reference>
<feature type="domain" description="PAC" evidence="10">
    <location>
        <begin position="337"/>
        <end position="392"/>
    </location>
</feature>
<dbReference type="EMBL" id="AOLO01000003">
    <property type="protein sequence ID" value="EMA04024.1"/>
    <property type="molecule type" value="Genomic_DNA"/>
</dbReference>
<dbReference type="InterPro" id="IPR003594">
    <property type="entry name" value="HATPase_dom"/>
</dbReference>
<dbReference type="EMBL" id="CP001868">
    <property type="protein sequence ID" value="AFK19077.1"/>
    <property type="molecule type" value="Genomic_DNA"/>
</dbReference>
<dbReference type="SMART" id="SM00448">
    <property type="entry name" value="REC"/>
    <property type="match status" value="1"/>
</dbReference>
<dbReference type="InterPro" id="IPR013656">
    <property type="entry name" value="PAS_4"/>
</dbReference>
<dbReference type="PaxDb" id="523841-HFX_1367"/>
<dbReference type="InterPro" id="IPR036097">
    <property type="entry name" value="HisK_dim/P_sf"/>
</dbReference>
<dbReference type="Proteomes" id="UP000299011">
    <property type="component" value="Chromosome"/>
</dbReference>
<sequence>MTHGETDHVTILHVDDDPAFAQLVAINLERRIEGANVETYERGTAVLDQLATGGVDCIVSDYQMPEMTGVELLETVREQYDVPFVLFTGHGSEEVASDAISAGVTDYVQKNTGDDQWLLLANRVERAVREHRALAAREEADRRFSTLIEAMPGVAYRSPLDPGWPISFVSEGCLELTGYEREALESGDISWGGDVVHPNDRGGGWDEIVDAVEAGERYKRTYRIQTRTGETKWVREHGLGVTEDGEVAAVEGYVYDVTEKHHRRMELREKESLLDSLFESVPIHLFVKDEAARHVRVSSALVDDPDALVGKTDLELSTLPEFEHHKQAFADDCRVLETNEAIIDKEEYLPDLDRWNLTSKVPWTDDDGNVVGIIGTTLDITERKRQEQEIIRQNKRLGEFASIVSHDLKGPLNVAQGNLELVREETETENERLDTVADALERIGDIVDDVLSMARGGANDLERDNVDLEEAVVEAWRSIDATETDATLETPDRLGTIHCDRVRLVRLLENLFWNAVEHGSTGPTITVRRLQDDVGFAVIDDGPGIPEESREHVFERGYSTDEDGTGYGLSIVADIAEAHGWNPRVRTANGGGARIEIVTRDGLAQAETAQSNSTSDD</sequence>
<dbReference type="SUPFAM" id="SSF55874">
    <property type="entry name" value="ATPase domain of HSP90 chaperone/DNA topoisomerase II/histidine kinase"/>
    <property type="match status" value="1"/>
</dbReference>
<dbReference type="InterPro" id="IPR052162">
    <property type="entry name" value="Sensor_kinase/Photoreceptor"/>
</dbReference>
<dbReference type="Proteomes" id="UP000011603">
    <property type="component" value="Unassembled WGS sequence"/>
</dbReference>
<feature type="domain" description="Response regulatory" evidence="8">
    <location>
        <begin position="10"/>
        <end position="125"/>
    </location>
</feature>
<evidence type="ECO:0000313" key="14">
    <source>
        <dbReference type="EMBL" id="QCQ75551.1"/>
    </source>
</evidence>
<comment type="catalytic activity">
    <reaction evidence="1">
        <text>ATP + protein L-histidine = ADP + protein N-phospho-L-histidine.</text>
        <dbReference type="EC" id="2.7.13.3"/>
    </reaction>
</comment>
<reference evidence="11" key="5">
    <citation type="submission" date="2014-05" db="EMBL/GenBank/DDBJ databases">
        <authorList>
            <person name="Wang L."/>
            <person name="Yang H."/>
            <person name="Xiang H."/>
        </authorList>
    </citation>
    <scope>NUCLEOTIDE SEQUENCE</scope>
    <source>
        <strain evidence="11">CGMCC 1.2087</strain>
    </source>
</reference>
<dbReference type="GO" id="GO:0000155">
    <property type="term" value="F:phosphorelay sensor kinase activity"/>
    <property type="evidence" value="ECO:0007669"/>
    <property type="project" value="InterPro"/>
</dbReference>
<dbReference type="InterPro" id="IPR000014">
    <property type="entry name" value="PAS"/>
</dbReference>
<dbReference type="PATRIC" id="fig|523841.21.peg.745"/>
<dbReference type="EMBL" id="CP039139">
    <property type="protein sequence ID" value="QCQ75551.1"/>
    <property type="molecule type" value="Genomic_DNA"/>
</dbReference>
<organism evidence="11 15">
    <name type="scientific">Haloferax mediterranei (strain ATCC 33500 / DSM 1411 / JCM 8866 / NBRC 14739 / NCIMB 2177 / R-4)</name>
    <name type="common">Halobacterium mediterranei</name>
    <dbReference type="NCBI Taxonomy" id="523841"/>
    <lineage>
        <taxon>Archaea</taxon>
        <taxon>Methanobacteriati</taxon>
        <taxon>Methanobacteriota</taxon>
        <taxon>Stenosarchaea group</taxon>
        <taxon>Halobacteria</taxon>
        <taxon>Halobacteriales</taxon>
        <taxon>Haloferacaceae</taxon>
        <taxon>Haloferax</taxon>
    </lineage>
</organism>
<dbReference type="PANTHER" id="PTHR43304">
    <property type="entry name" value="PHYTOCHROME-LIKE PROTEIN CPH1"/>
    <property type="match status" value="1"/>
</dbReference>
<dbReference type="RefSeq" id="WP_004057155.1">
    <property type="nucleotide sequence ID" value="NC_017941.2"/>
</dbReference>
<reference evidence="14 18" key="6">
    <citation type="submission" date="2019-04" db="EMBL/GenBank/DDBJ databases">
        <title>Methylomes of two halophilic Archaea, Haloarcula marismortui and Haloferax mediterranei.</title>
        <authorList>
            <person name="DasSarma S."/>
            <person name="DasSarma P."/>
            <person name="DasSarma S."/>
            <person name="Fomenkov A."/>
            <person name="Vincze T."/>
            <person name="Anton B.P."/>
            <person name="Roberts R.J."/>
        </authorList>
    </citation>
    <scope>NUCLEOTIDE SEQUENCE [LARGE SCALE GENOMIC DNA]</scope>
    <source>
        <strain evidence="14">ATCC 33500</strain>
        <strain evidence="18">ATCC 33500 / DSM 1411 / JCM 8866 / NBRC 14739 / NCIMB 2177 / R-4</strain>
    </source>
</reference>
<dbReference type="SMART" id="SM00086">
    <property type="entry name" value="PAC"/>
    <property type="match status" value="2"/>
</dbReference>
<evidence type="ECO:0000256" key="6">
    <source>
        <dbReference type="PROSITE-ProRule" id="PRU00169"/>
    </source>
</evidence>
<dbReference type="InterPro" id="IPR000700">
    <property type="entry name" value="PAS-assoc_C"/>
</dbReference>
<dbReference type="InterPro" id="IPR036890">
    <property type="entry name" value="HATPase_C_sf"/>
</dbReference>
<evidence type="ECO:0000313" key="12">
    <source>
        <dbReference type="EMBL" id="AHZ21562.1"/>
    </source>
</evidence>
<dbReference type="NCBIfam" id="TIGR00229">
    <property type="entry name" value="sensory_box"/>
    <property type="match status" value="2"/>
</dbReference>
<dbReference type="GeneID" id="40156723"/>
<dbReference type="InterPro" id="IPR013655">
    <property type="entry name" value="PAS_fold_3"/>
</dbReference>
<evidence type="ECO:0000313" key="18">
    <source>
        <dbReference type="Proteomes" id="UP000299011"/>
    </source>
</evidence>
<evidence type="ECO:0000256" key="4">
    <source>
        <dbReference type="ARBA" id="ARBA00022679"/>
    </source>
</evidence>
<dbReference type="Pfam" id="PF08448">
    <property type="entry name" value="PAS_4"/>
    <property type="match status" value="1"/>
</dbReference>
<dbReference type="CDD" id="cd00130">
    <property type="entry name" value="PAS"/>
    <property type="match status" value="1"/>
</dbReference>
<keyword evidence="3 6" id="KW-0597">Phosphoprotein</keyword>
<dbReference type="SMART" id="SM00388">
    <property type="entry name" value="HisKA"/>
    <property type="match status" value="1"/>
</dbReference>
<evidence type="ECO:0000313" key="17">
    <source>
        <dbReference type="Proteomes" id="UP000027075"/>
    </source>
</evidence>
<accession>I3R4B7</accession>
<evidence type="ECO:0000313" key="11">
    <source>
        <dbReference type="EMBL" id="AFK19077.1"/>
    </source>
</evidence>
<dbReference type="Proteomes" id="UP000027075">
    <property type="component" value="Chromosome"/>
</dbReference>
<dbReference type="STRING" id="523841.HFX_1367"/>
<dbReference type="KEGG" id="hme:HFX_1367"/>
<evidence type="ECO:0000256" key="5">
    <source>
        <dbReference type="ARBA" id="ARBA00022777"/>
    </source>
</evidence>
<dbReference type="InterPro" id="IPR004358">
    <property type="entry name" value="Sig_transdc_His_kin-like_C"/>
</dbReference>
<reference evidence="11 15" key="2">
    <citation type="journal article" date="2012" name="J. Bacteriol.">
        <title>Complete genome sequence of the metabolically versatile halophilic archaeon Haloferax mediterranei, a poly(3-hydroxybutyrate-co-3-hydroxyvalerate) producer.</title>
        <authorList>
            <person name="Han J."/>
            <person name="Zhang F."/>
            <person name="Hou J."/>
            <person name="Liu X."/>
            <person name="Li M."/>
            <person name="Liu H."/>
            <person name="Cai L."/>
            <person name="Zhang B."/>
            <person name="Chen Y."/>
            <person name="Zhou J."/>
            <person name="Hu S."/>
            <person name="Xiang H."/>
        </authorList>
    </citation>
    <scope>NUCLEOTIDE SEQUENCE [LARGE SCALE GENOMIC DNA]</scope>
    <source>
        <strain evidence="15">ATCC 33500 / DSM 1411 / JCM 8866 / NBRC 14739 / NCIMB 2177 / R-4</strain>
        <strain evidence="11">CGMCC 1.2087</strain>
    </source>
</reference>
<keyword evidence="5" id="KW-0418">Kinase</keyword>
<dbReference type="SMART" id="SM00387">
    <property type="entry name" value="HATPase_c"/>
    <property type="match status" value="1"/>
</dbReference>
<dbReference type="Pfam" id="PF00072">
    <property type="entry name" value="Response_reg"/>
    <property type="match status" value="1"/>
</dbReference>
<evidence type="ECO:0000256" key="3">
    <source>
        <dbReference type="ARBA" id="ARBA00022553"/>
    </source>
</evidence>
<feature type="domain" description="Histidine kinase" evidence="7">
    <location>
        <begin position="403"/>
        <end position="597"/>
    </location>
</feature>
<dbReference type="Gene3D" id="1.10.287.130">
    <property type="match status" value="1"/>
</dbReference>
<evidence type="ECO:0000313" key="16">
    <source>
        <dbReference type="Proteomes" id="UP000011603"/>
    </source>
</evidence>
<evidence type="ECO:0000313" key="15">
    <source>
        <dbReference type="Proteomes" id="UP000006469"/>
    </source>
</evidence>
<dbReference type="SUPFAM" id="SSF55785">
    <property type="entry name" value="PYP-like sensor domain (PAS domain)"/>
    <property type="match status" value="2"/>
</dbReference>
<dbReference type="EMBL" id="CP007551">
    <property type="protein sequence ID" value="AHZ21562.1"/>
    <property type="molecule type" value="Genomic_DNA"/>
</dbReference>
<dbReference type="PROSITE" id="PS50110">
    <property type="entry name" value="RESPONSE_REGULATORY"/>
    <property type="match status" value="1"/>
</dbReference>
<evidence type="ECO:0000256" key="1">
    <source>
        <dbReference type="ARBA" id="ARBA00000085"/>
    </source>
</evidence>
<dbReference type="CDD" id="cd00156">
    <property type="entry name" value="REC"/>
    <property type="match status" value="1"/>
</dbReference>
<dbReference type="PROSITE" id="PS50112">
    <property type="entry name" value="PAS"/>
    <property type="match status" value="1"/>
</dbReference>
<dbReference type="InterPro" id="IPR035965">
    <property type="entry name" value="PAS-like_dom_sf"/>
</dbReference>
<dbReference type="eggNOG" id="arCOG02360">
    <property type="taxonomic scope" value="Archaea"/>
</dbReference>
<dbReference type="CDD" id="cd00075">
    <property type="entry name" value="HATPase"/>
    <property type="match status" value="1"/>
</dbReference>